<evidence type="ECO:0000256" key="6">
    <source>
        <dbReference type="ARBA" id="ARBA00022824"/>
    </source>
</evidence>
<keyword evidence="5 9" id="KW-0812">Transmembrane</keyword>
<keyword evidence="8 9" id="KW-0472">Membrane</keyword>
<evidence type="ECO:0000256" key="3">
    <source>
        <dbReference type="ARBA" id="ARBA00010063"/>
    </source>
</evidence>
<evidence type="ECO:0000313" key="11">
    <source>
        <dbReference type="Proteomes" id="UP001557470"/>
    </source>
</evidence>
<comment type="caution">
    <text evidence="10">The sequence shown here is derived from an EMBL/GenBank/DDBJ whole genome shotgun (WGS) entry which is preliminary data.</text>
</comment>
<keyword evidence="7 9" id="KW-1133">Transmembrane helix</keyword>
<dbReference type="PANTHER" id="PTHR28675">
    <property type="entry name" value="MELANOCORTIN-2 RECEPTOR ACCESSORY PROTEIN 2"/>
    <property type="match status" value="1"/>
</dbReference>
<dbReference type="Proteomes" id="UP001557470">
    <property type="component" value="Unassembled WGS sequence"/>
</dbReference>
<sequence length="89" mass="10409">MANAMNTSKTSWRYEYEYYYDYLEPVAVNEHQLKYNKYSIVIIFWVILAAFVGTLFLILTVMSCSVNRPKSHSSRKLRRSGCTHSTCLV</sequence>
<keyword evidence="4" id="KW-1003">Cell membrane</keyword>
<dbReference type="PANTHER" id="PTHR28675:SF2">
    <property type="entry name" value="MELANOCORTIN-2 RECEPTOR ACCESSORY PROTEIN"/>
    <property type="match status" value="1"/>
</dbReference>
<dbReference type="GO" id="GO:0005789">
    <property type="term" value="C:endoplasmic reticulum membrane"/>
    <property type="evidence" value="ECO:0007669"/>
    <property type="project" value="UniProtKB-SubCell"/>
</dbReference>
<feature type="transmembrane region" description="Helical" evidence="9">
    <location>
        <begin position="42"/>
        <end position="66"/>
    </location>
</feature>
<evidence type="ECO:0000256" key="2">
    <source>
        <dbReference type="ARBA" id="ARBA00004389"/>
    </source>
</evidence>
<accession>A0ABD0WH14</accession>
<evidence type="ECO:0000256" key="9">
    <source>
        <dbReference type="SAM" id="Phobius"/>
    </source>
</evidence>
<organism evidence="10 11">
    <name type="scientific">Umbra pygmaea</name>
    <name type="common">Eastern mudminnow</name>
    <dbReference type="NCBI Taxonomy" id="75934"/>
    <lineage>
        <taxon>Eukaryota</taxon>
        <taxon>Metazoa</taxon>
        <taxon>Chordata</taxon>
        <taxon>Craniata</taxon>
        <taxon>Vertebrata</taxon>
        <taxon>Euteleostomi</taxon>
        <taxon>Actinopterygii</taxon>
        <taxon>Neopterygii</taxon>
        <taxon>Teleostei</taxon>
        <taxon>Protacanthopterygii</taxon>
        <taxon>Esociformes</taxon>
        <taxon>Umbridae</taxon>
        <taxon>Umbra</taxon>
    </lineage>
</organism>
<proteinExistence type="inferred from homology"/>
<evidence type="ECO:0000313" key="10">
    <source>
        <dbReference type="EMBL" id="KAL0972732.1"/>
    </source>
</evidence>
<dbReference type="EMBL" id="JAGEUA010000006">
    <property type="protein sequence ID" value="KAL0972732.1"/>
    <property type="molecule type" value="Genomic_DNA"/>
</dbReference>
<reference evidence="10 11" key="1">
    <citation type="submission" date="2024-06" db="EMBL/GenBank/DDBJ databases">
        <authorList>
            <person name="Pan Q."/>
            <person name="Wen M."/>
            <person name="Jouanno E."/>
            <person name="Zahm M."/>
            <person name="Klopp C."/>
            <person name="Cabau C."/>
            <person name="Louis A."/>
            <person name="Berthelot C."/>
            <person name="Parey E."/>
            <person name="Roest Crollius H."/>
            <person name="Montfort J."/>
            <person name="Robinson-Rechavi M."/>
            <person name="Bouchez O."/>
            <person name="Lampietro C."/>
            <person name="Lopez Roques C."/>
            <person name="Donnadieu C."/>
            <person name="Postlethwait J."/>
            <person name="Bobe J."/>
            <person name="Verreycken H."/>
            <person name="Guiguen Y."/>
        </authorList>
    </citation>
    <scope>NUCLEOTIDE SEQUENCE [LARGE SCALE GENOMIC DNA]</scope>
    <source>
        <strain evidence="10">Up_M1</strain>
        <tissue evidence="10">Testis</tissue>
    </source>
</reference>
<comment type="subcellular location">
    <subcellularLocation>
        <location evidence="1">Cell membrane</location>
        <topology evidence="1">Single-pass membrane protein</topology>
    </subcellularLocation>
    <subcellularLocation>
        <location evidence="2">Endoplasmic reticulum membrane</location>
        <topology evidence="2">Single-pass membrane protein</topology>
    </subcellularLocation>
</comment>
<evidence type="ECO:0000256" key="4">
    <source>
        <dbReference type="ARBA" id="ARBA00022475"/>
    </source>
</evidence>
<evidence type="ECO:0008006" key="12">
    <source>
        <dbReference type="Google" id="ProtNLM"/>
    </source>
</evidence>
<name>A0ABD0WH14_UMBPY</name>
<protein>
    <recommendedName>
        <fullName evidence="12">Melanocortin-2 receptor accessory protein</fullName>
    </recommendedName>
</protein>
<dbReference type="AlphaFoldDB" id="A0ABD0WH14"/>
<gene>
    <name evidence="10" type="ORF">UPYG_G00194050</name>
</gene>
<dbReference type="InterPro" id="IPR028111">
    <property type="entry name" value="MRAP"/>
</dbReference>
<dbReference type="GO" id="GO:0005886">
    <property type="term" value="C:plasma membrane"/>
    <property type="evidence" value="ECO:0007669"/>
    <property type="project" value="UniProtKB-SubCell"/>
</dbReference>
<comment type="similarity">
    <text evidence="3">Belongs to the MRAP family.</text>
</comment>
<evidence type="ECO:0000256" key="5">
    <source>
        <dbReference type="ARBA" id="ARBA00022692"/>
    </source>
</evidence>
<dbReference type="Pfam" id="PF15183">
    <property type="entry name" value="MRAP"/>
    <property type="match status" value="1"/>
</dbReference>
<keyword evidence="6" id="KW-0256">Endoplasmic reticulum</keyword>
<keyword evidence="11" id="KW-1185">Reference proteome</keyword>
<evidence type="ECO:0000256" key="7">
    <source>
        <dbReference type="ARBA" id="ARBA00022989"/>
    </source>
</evidence>
<evidence type="ECO:0000256" key="8">
    <source>
        <dbReference type="ARBA" id="ARBA00023136"/>
    </source>
</evidence>
<evidence type="ECO:0000256" key="1">
    <source>
        <dbReference type="ARBA" id="ARBA00004162"/>
    </source>
</evidence>